<evidence type="ECO:0000259" key="2">
    <source>
        <dbReference type="Pfam" id="PF00534"/>
    </source>
</evidence>
<feature type="domain" description="Glycosyl transferase family 1" evidence="2">
    <location>
        <begin position="206"/>
        <end position="345"/>
    </location>
</feature>
<dbReference type="PANTHER" id="PTHR46401">
    <property type="entry name" value="GLYCOSYLTRANSFERASE WBBK-RELATED"/>
    <property type="match status" value="1"/>
</dbReference>
<comment type="caution">
    <text evidence="4">The sequence shown here is derived from an EMBL/GenBank/DDBJ whole genome shotgun (WGS) entry which is preliminary data.</text>
</comment>
<dbReference type="PANTHER" id="PTHR46401:SF2">
    <property type="entry name" value="GLYCOSYLTRANSFERASE WBBK-RELATED"/>
    <property type="match status" value="1"/>
</dbReference>
<dbReference type="Pfam" id="PF13439">
    <property type="entry name" value="Glyco_transf_4"/>
    <property type="match status" value="1"/>
</dbReference>
<dbReference type="CDD" id="cd03809">
    <property type="entry name" value="GT4_MtfB-like"/>
    <property type="match status" value="1"/>
</dbReference>
<feature type="domain" description="Glycosyltransferase subfamily 4-like N-terminal" evidence="3">
    <location>
        <begin position="106"/>
        <end position="177"/>
    </location>
</feature>
<sequence length="382" mass="42383">MVGDRRTDRAQRGIVVIGNYELDHQHSMLQYNEMLVEACTAWAGNAVHLARPKVIFGQAQGRFKKLTSVIDKYMLAPFAFPKATLALIGDQGLALYLPFLRARTKLIVCHDLIAHLVMIGRLPGWQPSRLGRWLQRANMHGLKQADHVICVSDATRRDFLDLTGMAPEKVSVVHNCLPPAIEEFAGQPRIPLAARTSDILCFATSFYKNAELSIEVFARARARLPESTRLMVIGLDIDRAEKLSRSLGIDDKVVWLKRVPNDTLHEIYRTVGALLFPSRYEGFGWPILEAQAFGLPVVTSDVASLPEVAGAGAIIAPLDASKMAEALVKVFSERACAEGLVERGYENLKRFDRKGWLKSFSALLDGQYSRNAGNAEMEKTAV</sequence>
<evidence type="ECO:0000313" key="4">
    <source>
        <dbReference type="EMBL" id="MCJ2188719.1"/>
    </source>
</evidence>
<evidence type="ECO:0000256" key="1">
    <source>
        <dbReference type="ARBA" id="ARBA00022679"/>
    </source>
</evidence>
<dbReference type="InterPro" id="IPR028098">
    <property type="entry name" value="Glyco_trans_4-like_N"/>
</dbReference>
<dbReference type="Gene3D" id="3.40.50.2000">
    <property type="entry name" value="Glycogen Phosphorylase B"/>
    <property type="match status" value="2"/>
</dbReference>
<accession>A0ABT0BUJ5</accession>
<dbReference type="EMBL" id="JALHLG010000044">
    <property type="protein sequence ID" value="MCJ2188719.1"/>
    <property type="molecule type" value="Genomic_DNA"/>
</dbReference>
<name>A0ABT0BUJ5_9SPHN</name>
<dbReference type="Pfam" id="PF00534">
    <property type="entry name" value="Glycos_transf_1"/>
    <property type="match status" value="1"/>
</dbReference>
<keyword evidence="1" id="KW-0808">Transferase</keyword>
<dbReference type="Proteomes" id="UP001202281">
    <property type="component" value="Unassembled WGS sequence"/>
</dbReference>
<keyword evidence="5" id="KW-1185">Reference proteome</keyword>
<gene>
    <name evidence="4" type="ORF">MTR66_18100</name>
</gene>
<evidence type="ECO:0000313" key="5">
    <source>
        <dbReference type="Proteomes" id="UP001202281"/>
    </source>
</evidence>
<dbReference type="InterPro" id="IPR001296">
    <property type="entry name" value="Glyco_trans_1"/>
</dbReference>
<dbReference type="SUPFAM" id="SSF53756">
    <property type="entry name" value="UDP-Glycosyltransferase/glycogen phosphorylase"/>
    <property type="match status" value="1"/>
</dbReference>
<proteinExistence type="predicted"/>
<evidence type="ECO:0000259" key="3">
    <source>
        <dbReference type="Pfam" id="PF13439"/>
    </source>
</evidence>
<dbReference type="RefSeq" id="WP_243923608.1">
    <property type="nucleotide sequence ID" value="NZ_JALHLG010000044.1"/>
</dbReference>
<reference evidence="4 5" key="1">
    <citation type="submission" date="2022-04" db="EMBL/GenBank/DDBJ databases">
        <title>Identification of a novel bacterium isolated from mangrove sediments.</title>
        <authorList>
            <person name="Pan X."/>
        </authorList>
    </citation>
    <scope>NUCLEOTIDE SEQUENCE [LARGE SCALE GENOMIC DNA]</scope>
    <source>
        <strain evidence="4 5">B2638</strain>
    </source>
</reference>
<organism evidence="4 5">
    <name type="scientific">Novosphingobium beihaiensis</name>
    <dbReference type="NCBI Taxonomy" id="2930389"/>
    <lineage>
        <taxon>Bacteria</taxon>
        <taxon>Pseudomonadati</taxon>
        <taxon>Pseudomonadota</taxon>
        <taxon>Alphaproteobacteria</taxon>
        <taxon>Sphingomonadales</taxon>
        <taxon>Sphingomonadaceae</taxon>
        <taxon>Novosphingobium</taxon>
    </lineage>
</organism>
<protein>
    <submittedName>
        <fullName evidence="4">Glycosyltransferase family 4 protein</fullName>
    </submittedName>
</protein>